<comment type="pathway">
    <text evidence="2 10">Cofactor biosynthesis; NAD(+) biosynthesis; deamido-NAD(+) from nicotinate D-ribonucleotide: step 1/1.</text>
</comment>
<keyword evidence="5 10" id="KW-0548">Nucleotidyltransferase</keyword>
<dbReference type="PANTHER" id="PTHR39321:SF3">
    <property type="entry name" value="PHOSPHOPANTETHEINE ADENYLYLTRANSFERASE"/>
    <property type="match status" value="1"/>
</dbReference>
<dbReference type="PANTHER" id="PTHR39321">
    <property type="entry name" value="NICOTINATE-NUCLEOTIDE ADENYLYLTRANSFERASE-RELATED"/>
    <property type="match status" value="1"/>
</dbReference>
<evidence type="ECO:0000256" key="1">
    <source>
        <dbReference type="ARBA" id="ARBA00002324"/>
    </source>
</evidence>
<dbReference type="GO" id="GO:0004515">
    <property type="term" value="F:nicotinate-nucleotide adenylyltransferase activity"/>
    <property type="evidence" value="ECO:0007669"/>
    <property type="project" value="UniProtKB-UniRule"/>
</dbReference>
<evidence type="ECO:0000256" key="6">
    <source>
        <dbReference type="ARBA" id="ARBA00022741"/>
    </source>
</evidence>
<evidence type="ECO:0000313" key="13">
    <source>
        <dbReference type="Proteomes" id="UP000177521"/>
    </source>
</evidence>
<organism evidence="12 13">
    <name type="scientific">Candidatus Abawacabacteria bacterium RIFCSPHIGHO2_01_FULL_46_8</name>
    <dbReference type="NCBI Taxonomy" id="1817815"/>
    <lineage>
        <taxon>Bacteria</taxon>
        <taxon>Candidatus Abawacaibacteriota</taxon>
    </lineage>
</organism>
<evidence type="ECO:0000256" key="5">
    <source>
        <dbReference type="ARBA" id="ARBA00022695"/>
    </source>
</evidence>
<sequence length="205" mass="23187">MGIVSSAKKILIYGGVFSPPHFGHATCLESALRLFAGDEIWLMPSADDRVDKKISVNAEQRVEMLQLMLAEFFPQTKVPLTISPFEIEHPELDTTYKVKQELERMYPNDEFYFLIGSGLWQEMKEDWQQGEEFGDSAKIIIVERAEVSLPKSLPKNSCLIGEPMVKSNVSSTFIRSLLADGYSGLPYLSPAVANYIKKQQLYTKK</sequence>
<feature type="domain" description="Cytidyltransferase-like" evidence="11">
    <location>
        <begin position="12"/>
        <end position="175"/>
    </location>
</feature>
<comment type="caution">
    <text evidence="12">The sequence shown here is derived from an EMBL/GenBank/DDBJ whole genome shotgun (WGS) entry which is preliminary data.</text>
</comment>
<dbReference type="CDD" id="cd02165">
    <property type="entry name" value="NMNAT"/>
    <property type="match status" value="1"/>
</dbReference>
<dbReference type="EC" id="2.7.7.18" evidence="10"/>
<keyword evidence="7 10" id="KW-0067">ATP-binding</keyword>
<evidence type="ECO:0000256" key="7">
    <source>
        <dbReference type="ARBA" id="ARBA00022840"/>
    </source>
</evidence>
<comment type="catalytic activity">
    <reaction evidence="9 10">
        <text>nicotinate beta-D-ribonucleotide + ATP + H(+) = deamido-NAD(+) + diphosphate</text>
        <dbReference type="Rhea" id="RHEA:22860"/>
        <dbReference type="ChEBI" id="CHEBI:15378"/>
        <dbReference type="ChEBI" id="CHEBI:30616"/>
        <dbReference type="ChEBI" id="CHEBI:33019"/>
        <dbReference type="ChEBI" id="CHEBI:57502"/>
        <dbReference type="ChEBI" id="CHEBI:58437"/>
        <dbReference type="EC" id="2.7.7.18"/>
    </reaction>
</comment>
<evidence type="ECO:0000256" key="4">
    <source>
        <dbReference type="ARBA" id="ARBA00022679"/>
    </source>
</evidence>
<gene>
    <name evidence="10" type="primary">nadD</name>
    <name evidence="12" type="ORF">A2788_01295</name>
</gene>
<dbReference type="AlphaFoldDB" id="A0A1F4XJT3"/>
<dbReference type="UniPathway" id="UPA00253">
    <property type="reaction ID" value="UER00332"/>
</dbReference>
<dbReference type="Gene3D" id="3.40.50.620">
    <property type="entry name" value="HUPs"/>
    <property type="match status" value="1"/>
</dbReference>
<dbReference type="InterPro" id="IPR004821">
    <property type="entry name" value="Cyt_trans-like"/>
</dbReference>
<dbReference type="EMBL" id="MEWS01000030">
    <property type="protein sequence ID" value="OGC81854.1"/>
    <property type="molecule type" value="Genomic_DNA"/>
</dbReference>
<evidence type="ECO:0000256" key="2">
    <source>
        <dbReference type="ARBA" id="ARBA00005019"/>
    </source>
</evidence>
<evidence type="ECO:0000256" key="10">
    <source>
        <dbReference type="HAMAP-Rule" id="MF_00244"/>
    </source>
</evidence>
<dbReference type="NCBIfam" id="TIGR00125">
    <property type="entry name" value="cyt_tran_rel"/>
    <property type="match status" value="1"/>
</dbReference>
<comment type="similarity">
    <text evidence="10">Belongs to the NadD family.</text>
</comment>
<dbReference type="SUPFAM" id="SSF52374">
    <property type="entry name" value="Nucleotidylyl transferase"/>
    <property type="match status" value="1"/>
</dbReference>
<reference evidence="12 13" key="1">
    <citation type="journal article" date="2016" name="Nat. Commun.">
        <title>Thousands of microbial genomes shed light on interconnected biogeochemical processes in an aquifer system.</title>
        <authorList>
            <person name="Anantharaman K."/>
            <person name="Brown C.T."/>
            <person name="Hug L.A."/>
            <person name="Sharon I."/>
            <person name="Castelle C.J."/>
            <person name="Probst A.J."/>
            <person name="Thomas B.C."/>
            <person name="Singh A."/>
            <person name="Wilkins M.J."/>
            <person name="Karaoz U."/>
            <person name="Brodie E.L."/>
            <person name="Williams K.H."/>
            <person name="Hubbard S.S."/>
            <person name="Banfield J.F."/>
        </authorList>
    </citation>
    <scope>NUCLEOTIDE SEQUENCE [LARGE SCALE GENOMIC DNA]</scope>
</reference>
<accession>A0A1F4XJT3</accession>
<evidence type="ECO:0000256" key="8">
    <source>
        <dbReference type="ARBA" id="ARBA00023027"/>
    </source>
</evidence>
<evidence type="ECO:0000313" key="12">
    <source>
        <dbReference type="EMBL" id="OGC81854.1"/>
    </source>
</evidence>
<dbReference type="HAMAP" id="MF_00244">
    <property type="entry name" value="NaMN_adenylyltr"/>
    <property type="match status" value="1"/>
</dbReference>
<dbReference type="InterPro" id="IPR014729">
    <property type="entry name" value="Rossmann-like_a/b/a_fold"/>
</dbReference>
<keyword evidence="4 10" id="KW-0808">Transferase</keyword>
<evidence type="ECO:0000256" key="9">
    <source>
        <dbReference type="ARBA" id="ARBA00048721"/>
    </source>
</evidence>
<keyword evidence="8 10" id="KW-0520">NAD</keyword>
<dbReference type="GO" id="GO:0009435">
    <property type="term" value="P:NAD+ biosynthetic process"/>
    <property type="evidence" value="ECO:0007669"/>
    <property type="project" value="UniProtKB-UniRule"/>
</dbReference>
<dbReference type="InterPro" id="IPR005248">
    <property type="entry name" value="NadD/NMNAT"/>
</dbReference>
<keyword evidence="6 10" id="KW-0547">Nucleotide-binding</keyword>
<protein>
    <recommendedName>
        <fullName evidence="10">Probable nicotinate-nucleotide adenylyltransferase</fullName>
        <ecNumber evidence="10">2.7.7.18</ecNumber>
    </recommendedName>
    <alternativeName>
        <fullName evidence="10">Deamido-NAD(+) diphosphorylase</fullName>
    </alternativeName>
    <alternativeName>
        <fullName evidence="10">Deamido-NAD(+) pyrophosphorylase</fullName>
    </alternativeName>
    <alternativeName>
        <fullName evidence="10">Nicotinate mononucleotide adenylyltransferase</fullName>
        <shortName evidence="10">NaMN adenylyltransferase</shortName>
    </alternativeName>
</protein>
<name>A0A1F4XJT3_9BACT</name>
<keyword evidence="3 10" id="KW-0662">Pyridine nucleotide biosynthesis</keyword>
<evidence type="ECO:0000256" key="3">
    <source>
        <dbReference type="ARBA" id="ARBA00022642"/>
    </source>
</evidence>
<dbReference type="GO" id="GO:0005524">
    <property type="term" value="F:ATP binding"/>
    <property type="evidence" value="ECO:0007669"/>
    <property type="project" value="UniProtKB-KW"/>
</dbReference>
<dbReference type="Proteomes" id="UP000177521">
    <property type="component" value="Unassembled WGS sequence"/>
</dbReference>
<dbReference type="Pfam" id="PF01467">
    <property type="entry name" value="CTP_transf_like"/>
    <property type="match status" value="1"/>
</dbReference>
<evidence type="ECO:0000259" key="11">
    <source>
        <dbReference type="Pfam" id="PF01467"/>
    </source>
</evidence>
<comment type="function">
    <text evidence="1 10">Catalyzes the reversible adenylation of nicotinate mononucleotide (NaMN) to nicotinic acid adenine dinucleotide (NaAD).</text>
</comment>
<proteinExistence type="inferred from homology"/>